<evidence type="ECO:0000313" key="3">
    <source>
        <dbReference type="Proteomes" id="UP000276215"/>
    </source>
</evidence>
<accession>A0A3N4JHN3</accession>
<organism evidence="2 3">
    <name type="scientific">Choiromyces venosus 120613-1</name>
    <dbReference type="NCBI Taxonomy" id="1336337"/>
    <lineage>
        <taxon>Eukaryota</taxon>
        <taxon>Fungi</taxon>
        <taxon>Dikarya</taxon>
        <taxon>Ascomycota</taxon>
        <taxon>Pezizomycotina</taxon>
        <taxon>Pezizomycetes</taxon>
        <taxon>Pezizales</taxon>
        <taxon>Tuberaceae</taxon>
        <taxon>Choiromyces</taxon>
    </lineage>
</organism>
<evidence type="ECO:0000313" key="2">
    <source>
        <dbReference type="EMBL" id="RPA95900.1"/>
    </source>
</evidence>
<reference evidence="2 3" key="1">
    <citation type="journal article" date="2018" name="Nat. Ecol. Evol.">
        <title>Pezizomycetes genomes reveal the molecular basis of ectomycorrhizal truffle lifestyle.</title>
        <authorList>
            <person name="Murat C."/>
            <person name="Payen T."/>
            <person name="Noel B."/>
            <person name="Kuo A."/>
            <person name="Morin E."/>
            <person name="Chen J."/>
            <person name="Kohler A."/>
            <person name="Krizsan K."/>
            <person name="Balestrini R."/>
            <person name="Da Silva C."/>
            <person name="Montanini B."/>
            <person name="Hainaut M."/>
            <person name="Levati E."/>
            <person name="Barry K.W."/>
            <person name="Belfiori B."/>
            <person name="Cichocki N."/>
            <person name="Clum A."/>
            <person name="Dockter R.B."/>
            <person name="Fauchery L."/>
            <person name="Guy J."/>
            <person name="Iotti M."/>
            <person name="Le Tacon F."/>
            <person name="Lindquist E.A."/>
            <person name="Lipzen A."/>
            <person name="Malagnac F."/>
            <person name="Mello A."/>
            <person name="Molinier V."/>
            <person name="Miyauchi S."/>
            <person name="Poulain J."/>
            <person name="Riccioni C."/>
            <person name="Rubini A."/>
            <person name="Sitrit Y."/>
            <person name="Splivallo R."/>
            <person name="Traeger S."/>
            <person name="Wang M."/>
            <person name="Zifcakova L."/>
            <person name="Wipf D."/>
            <person name="Zambonelli A."/>
            <person name="Paolocci F."/>
            <person name="Nowrousian M."/>
            <person name="Ottonello S."/>
            <person name="Baldrian P."/>
            <person name="Spatafora J.W."/>
            <person name="Henrissat B."/>
            <person name="Nagy L.G."/>
            <person name="Aury J.M."/>
            <person name="Wincker P."/>
            <person name="Grigoriev I.V."/>
            <person name="Bonfante P."/>
            <person name="Martin F.M."/>
        </authorList>
    </citation>
    <scope>NUCLEOTIDE SEQUENCE [LARGE SCALE GENOMIC DNA]</scope>
    <source>
        <strain evidence="2 3">120613-1</strain>
    </source>
</reference>
<proteinExistence type="predicted"/>
<gene>
    <name evidence="2" type="ORF">L873DRAFT_1791999</name>
</gene>
<evidence type="ECO:0000256" key="1">
    <source>
        <dbReference type="SAM" id="MobiDB-lite"/>
    </source>
</evidence>
<sequence>MAKSQYLTFCYVQAFASMALVYFNLLCQIPAVMAIPTSHPPSSAFTETITATSFTNLVLRTPAPTWMYAEPPPPGGRPGEFPHRNSQLAPLYSTEKSFFGTLRRASTLKCHTLTLGSKHWSLEPPKQPWETWKKKAVIPTPTLSFEITAAARSTDHEANFITYPLRSSHHGIPRSCRTTSLCGVIPAGPGSFGISWDLSVFLWASVEISCTLHPYVSAPLAMASNSTIPENQAWPLVEAPEFLEAEKHEDRFGSYPVSNFSTVAERWEDENGLFQVDSRESADGDTTTLVASLELKPEGEEGHINSIGKSNSSSNIRSRLSGSISRCNTKGLSAAG</sequence>
<protein>
    <submittedName>
        <fullName evidence="2">Uncharacterized protein</fullName>
    </submittedName>
</protein>
<dbReference type="AlphaFoldDB" id="A0A3N4JHN3"/>
<feature type="region of interest" description="Disordered" evidence="1">
    <location>
        <begin position="300"/>
        <end position="321"/>
    </location>
</feature>
<keyword evidence="3" id="KW-1185">Reference proteome</keyword>
<name>A0A3N4JHN3_9PEZI</name>
<feature type="compositionally biased region" description="Low complexity" evidence="1">
    <location>
        <begin position="304"/>
        <end position="321"/>
    </location>
</feature>
<dbReference type="OrthoDB" id="10624960at2759"/>
<dbReference type="Proteomes" id="UP000276215">
    <property type="component" value="Unassembled WGS sequence"/>
</dbReference>
<dbReference type="EMBL" id="ML120420">
    <property type="protein sequence ID" value="RPA95900.1"/>
    <property type="molecule type" value="Genomic_DNA"/>
</dbReference>